<accession>A0A0E9XBH8</accession>
<name>A0A0E9XBH8_ANGAN</name>
<dbReference type="EMBL" id="GBXM01008588">
    <property type="protein sequence ID" value="JAH99989.1"/>
    <property type="molecule type" value="Transcribed_RNA"/>
</dbReference>
<dbReference type="AlphaFoldDB" id="A0A0E9XBH8"/>
<reference evidence="1" key="1">
    <citation type="submission" date="2014-11" db="EMBL/GenBank/DDBJ databases">
        <authorList>
            <person name="Amaro Gonzalez C."/>
        </authorList>
    </citation>
    <scope>NUCLEOTIDE SEQUENCE</scope>
</reference>
<reference evidence="1" key="2">
    <citation type="journal article" date="2015" name="Fish Shellfish Immunol.">
        <title>Early steps in the European eel (Anguilla anguilla)-Vibrio vulnificus interaction in the gills: Role of the RtxA13 toxin.</title>
        <authorList>
            <person name="Callol A."/>
            <person name="Pajuelo D."/>
            <person name="Ebbesson L."/>
            <person name="Teles M."/>
            <person name="MacKenzie S."/>
            <person name="Amaro C."/>
        </authorList>
    </citation>
    <scope>NUCLEOTIDE SEQUENCE</scope>
</reference>
<sequence>MLTVFLPTTSAWFTYKLDSIQHRIKPGLDNPQSFCLYYMTCAKLFYTVTTLCVKKYFLTSVRNLPFANFLLCPLIILTELNLKNLL</sequence>
<organism evidence="1">
    <name type="scientific">Anguilla anguilla</name>
    <name type="common">European freshwater eel</name>
    <name type="synonym">Muraena anguilla</name>
    <dbReference type="NCBI Taxonomy" id="7936"/>
    <lineage>
        <taxon>Eukaryota</taxon>
        <taxon>Metazoa</taxon>
        <taxon>Chordata</taxon>
        <taxon>Craniata</taxon>
        <taxon>Vertebrata</taxon>
        <taxon>Euteleostomi</taxon>
        <taxon>Actinopterygii</taxon>
        <taxon>Neopterygii</taxon>
        <taxon>Teleostei</taxon>
        <taxon>Anguilliformes</taxon>
        <taxon>Anguillidae</taxon>
        <taxon>Anguilla</taxon>
    </lineage>
</organism>
<protein>
    <submittedName>
        <fullName evidence="1">Uncharacterized protein</fullName>
    </submittedName>
</protein>
<evidence type="ECO:0000313" key="1">
    <source>
        <dbReference type="EMBL" id="JAH99989.1"/>
    </source>
</evidence>
<proteinExistence type="predicted"/>